<protein>
    <submittedName>
        <fullName evidence="7">Simple sugar transport system permease protein</fullName>
    </submittedName>
</protein>
<comment type="caution">
    <text evidence="7">The sequence shown here is derived from an EMBL/GenBank/DDBJ whole genome shotgun (WGS) entry which is preliminary data.</text>
</comment>
<dbReference type="RefSeq" id="WP_253473995.1">
    <property type="nucleotide sequence ID" value="NZ_JALJXV010000001.1"/>
</dbReference>
<feature type="transmembrane region" description="Helical" evidence="6">
    <location>
        <begin position="88"/>
        <end position="106"/>
    </location>
</feature>
<dbReference type="Pfam" id="PF02653">
    <property type="entry name" value="BPD_transp_2"/>
    <property type="match status" value="1"/>
</dbReference>
<dbReference type="InterPro" id="IPR001851">
    <property type="entry name" value="ABC_transp_permease"/>
</dbReference>
<keyword evidence="5 6" id="KW-0472">Membrane</keyword>
<feature type="transmembrane region" description="Helical" evidence="6">
    <location>
        <begin position="231"/>
        <end position="253"/>
    </location>
</feature>
<dbReference type="EMBL" id="JALJXV010000001">
    <property type="protein sequence ID" value="MCP1673517.1"/>
    <property type="molecule type" value="Genomic_DNA"/>
</dbReference>
<dbReference type="AlphaFoldDB" id="A0AAE3G153"/>
<evidence type="ECO:0000256" key="2">
    <source>
        <dbReference type="ARBA" id="ARBA00022475"/>
    </source>
</evidence>
<feature type="transmembrane region" description="Helical" evidence="6">
    <location>
        <begin position="112"/>
        <end position="133"/>
    </location>
</feature>
<keyword evidence="8" id="KW-1185">Reference proteome</keyword>
<comment type="subcellular location">
    <subcellularLocation>
        <location evidence="1">Cell inner membrane</location>
        <topology evidence="1">Multi-pass membrane protein</topology>
    </subcellularLocation>
</comment>
<feature type="transmembrane region" description="Helical" evidence="6">
    <location>
        <begin position="142"/>
        <end position="161"/>
    </location>
</feature>
<gene>
    <name evidence="7" type="ORF">J2T57_000609</name>
</gene>
<dbReference type="Proteomes" id="UP001205843">
    <property type="component" value="Unassembled WGS sequence"/>
</dbReference>
<feature type="transmembrane region" description="Helical" evidence="6">
    <location>
        <begin position="290"/>
        <end position="309"/>
    </location>
</feature>
<accession>A0AAE3G153</accession>
<evidence type="ECO:0000256" key="4">
    <source>
        <dbReference type="ARBA" id="ARBA00022989"/>
    </source>
</evidence>
<feature type="transmembrane region" description="Helical" evidence="6">
    <location>
        <begin position="265"/>
        <end position="283"/>
    </location>
</feature>
<keyword evidence="4 6" id="KW-1133">Transmembrane helix</keyword>
<proteinExistence type="predicted"/>
<keyword evidence="7" id="KW-0762">Sugar transport</keyword>
<dbReference type="CDD" id="cd06580">
    <property type="entry name" value="TM_PBP1_transp_TpRbsC_like"/>
    <property type="match status" value="1"/>
</dbReference>
<organism evidence="7 8">
    <name type="scientific">Natronocella acetinitrilica</name>
    <dbReference type="NCBI Taxonomy" id="414046"/>
    <lineage>
        <taxon>Bacteria</taxon>
        <taxon>Pseudomonadati</taxon>
        <taxon>Pseudomonadota</taxon>
        <taxon>Gammaproteobacteria</taxon>
        <taxon>Chromatiales</taxon>
        <taxon>Ectothiorhodospiraceae</taxon>
        <taxon>Natronocella</taxon>
    </lineage>
</organism>
<dbReference type="GO" id="GO:0005886">
    <property type="term" value="C:plasma membrane"/>
    <property type="evidence" value="ECO:0007669"/>
    <property type="project" value="UniProtKB-SubCell"/>
</dbReference>
<keyword evidence="2" id="KW-1003">Cell membrane</keyword>
<feature type="transmembrane region" description="Helical" evidence="6">
    <location>
        <begin position="58"/>
        <end position="76"/>
    </location>
</feature>
<reference evidence="7" key="1">
    <citation type="submission" date="2022-03" db="EMBL/GenBank/DDBJ databases">
        <title>Genomic Encyclopedia of Type Strains, Phase III (KMG-III): the genomes of soil and plant-associated and newly described type strains.</title>
        <authorList>
            <person name="Whitman W."/>
        </authorList>
    </citation>
    <scope>NUCLEOTIDE SEQUENCE</scope>
    <source>
        <strain evidence="7">ANL 6-2</strain>
    </source>
</reference>
<dbReference type="PANTHER" id="PTHR47089:SF1">
    <property type="entry name" value="GUANOSINE ABC TRANSPORTER PERMEASE PROTEIN NUPP"/>
    <property type="match status" value="1"/>
</dbReference>
<feature type="transmembrane region" description="Helical" evidence="6">
    <location>
        <begin position="321"/>
        <end position="341"/>
    </location>
</feature>
<dbReference type="GO" id="GO:0022857">
    <property type="term" value="F:transmembrane transporter activity"/>
    <property type="evidence" value="ECO:0007669"/>
    <property type="project" value="InterPro"/>
</dbReference>
<keyword evidence="7" id="KW-0813">Transport</keyword>
<sequence length="355" mass="36826">MFIRPGGSLEAAILFFSALLFTLFVFGVLVTALGHDPFAVYYTLYLGGFGTWFSLQDTLIQAAPLMLTALCTAIPARAGLLIIGNEGALVLGGVAAVVAGVAMAGAPPLLAVIVILASASLAGALWIGSAGLLKHYRGVNEVIATLLMNYIAIAIMMHLVTGPIRDYAQVLKPSSWSIPFEFMVGTIPGTTVHWGLVIGMVVCLFAFVLMRYTTFGFSADVLGGNNRAAQAVGLPVAKLTLLTCLLGGAAAGLAGGIEIVAVHGYASNSLVVGFGYAGILVAFAARHNPLAIILVAILLGGIAASGGLLQRRFDLPDAATLLFQGLLFMSVLATTTLYGLLGPWLNRKVLRHGNG</sequence>
<evidence type="ECO:0000256" key="3">
    <source>
        <dbReference type="ARBA" id="ARBA00022692"/>
    </source>
</evidence>
<name>A0AAE3G153_9GAMM</name>
<evidence type="ECO:0000313" key="7">
    <source>
        <dbReference type="EMBL" id="MCP1673517.1"/>
    </source>
</evidence>
<evidence type="ECO:0000256" key="1">
    <source>
        <dbReference type="ARBA" id="ARBA00004429"/>
    </source>
</evidence>
<evidence type="ECO:0000256" key="6">
    <source>
        <dbReference type="SAM" id="Phobius"/>
    </source>
</evidence>
<evidence type="ECO:0000256" key="5">
    <source>
        <dbReference type="ARBA" id="ARBA00023136"/>
    </source>
</evidence>
<keyword evidence="3 6" id="KW-0812">Transmembrane</keyword>
<dbReference type="PANTHER" id="PTHR47089">
    <property type="entry name" value="ABC TRANSPORTER, PERMEASE PROTEIN"/>
    <property type="match status" value="1"/>
</dbReference>
<evidence type="ECO:0000313" key="8">
    <source>
        <dbReference type="Proteomes" id="UP001205843"/>
    </source>
</evidence>
<feature type="transmembrane region" description="Helical" evidence="6">
    <location>
        <begin position="192"/>
        <end position="210"/>
    </location>
</feature>